<dbReference type="CDD" id="cd20628">
    <property type="entry name" value="CYP4"/>
    <property type="match status" value="1"/>
</dbReference>
<comment type="cofactor">
    <cofactor evidence="1 14">
        <name>heme</name>
        <dbReference type="ChEBI" id="CHEBI:30413"/>
    </cofactor>
</comment>
<dbReference type="GO" id="GO:0005506">
    <property type="term" value="F:iron ion binding"/>
    <property type="evidence" value="ECO:0007669"/>
    <property type="project" value="InterPro"/>
</dbReference>
<evidence type="ECO:0000313" key="17">
    <source>
        <dbReference type="Proteomes" id="UP000215335"/>
    </source>
</evidence>
<comment type="similarity">
    <text evidence="5 15">Belongs to the cytochrome P450 family.</text>
</comment>
<dbReference type="GO" id="GO:0004497">
    <property type="term" value="F:monooxygenase activity"/>
    <property type="evidence" value="ECO:0007669"/>
    <property type="project" value="UniProtKB-KW"/>
</dbReference>
<evidence type="ECO:0000256" key="9">
    <source>
        <dbReference type="ARBA" id="ARBA00022848"/>
    </source>
</evidence>
<evidence type="ECO:0000313" key="16">
    <source>
        <dbReference type="EMBL" id="OXU26140.1"/>
    </source>
</evidence>
<dbReference type="PANTHER" id="PTHR24291">
    <property type="entry name" value="CYTOCHROME P450 FAMILY 4"/>
    <property type="match status" value="1"/>
</dbReference>
<dbReference type="SUPFAM" id="SSF48264">
    <property type="entry name" value="Cytochrome P450"/>
    <property type="match status" value="1"/>
</dbReference>
<keyword evidence="17" id="KW-1185">Reference proteome</keyword>
<gene>
    <name evidence="16" type="ORF">TSAR_003326</name>
</gene>
<sequence>MTIYFLLIFLVLLFYRIYARNIKSRSLLKKIPGPPTLPLLGNLLIFNVPVEKQWDIVRSLTKQYYPICKIWLGPRHAVVSLLHPDDIEVLLTSSKHINKGDSYTYLHTWLKTGLLTSSGDKWRQRRKILTPAFHFNILKKYMDITNENSINFIEALRNEGEETIQNLTPLCSKYTLNIILESAMGIVLDKVDKKTADDYKNSVYEIGRIIMYRLARRYIREWMLNPLMNLARVQKRVLRTLHDFTEKVVKDRREYHERTENKYLDNFTNDVNESHCDDVYARTGGRKKRMAMLDLLLSAERDGLIDDEGIKEEVDTFTFEGHDTTAMAMTFALLLLAENKKAQDKAREEITEILNRSEGNMGMTQIQEFNYLERCIKESLRLFPPVATMARTITEDLQLKNYLVPAGTEVMYHLWEIHRDPNFWEEPLKFDPDRFLPERSHGRHPFSYVPFSAGPRNCIGQKFAMMELKSLIGRILYNFKLESIDKTTDMPMLLDIVIRPAKPVYTRFVRIDK</sequence>
<dbReference type="GO" id="GO:0020037">
    <property type="term" value="F:heme binding"/>
    <property type="evidence" value="ECO:0007669"/>
    <property type="project" value="InterPro"/>
</dbReference>
<feature type="binding site" description="axial binding residue" evidence="14">
    <location>
        <position position="458"/>
    </location>
    <ligand>
        <name>heme</name>
        <dbReference type="ChEBI" id="CHEBI:30413"/>
    </ligand>
    <ligandPart>
        <name>Fe</name>
        <dbReference type="ChEBI" id="CHEBI:18248"/>
    </ligandPart>
</feature>
<evidence type="ECO:0000256" key="15">
    <source>
        <dbReference type="RuleBase" id="RU000461"/>
    </source>
</evidence>
<protein>
    <recommendedName>
        <fullName evidence="18">Cytochrome P450</fullName>
    </recommendedName>
</protein>
<comment type="subcellular location">
    <subcellularLocation>
        <location evidence="4">Endoplasmic reticulum membrane</location>
        <topology evidence="4">Peripheral membrane protein</topology>
    </subcellularLocation>
    <subcellularLocation>
        <location evidence="3">Microsome membrane</location>
        <topology evidence="3">Peripheral membrane protein</topology>
    </subcellularLocation>
</comment>
<dbReference type="Gene3D" id="1.10.630.10">
    <property type="entry name" value="Cytochrome P450"/>
    <property type="match status" value="1"/>
</dbReference>
<evidence type="ECO:0000256" key="14">
    <source>
        <dbReference type="PIRSR" id="PIRSR602401-1"/>
    </source>
</evidence>
<comment type="function">
    <text evidence="2">May be involved in the metabolism of insect hormones and in the breakdown of synthetic insecticides.</text>
</comment>
<keyword evidence="13" id="KW-0472">Membrane</keyword>
<keyword evidence="12 15" id="KW-0503">Monooxygenase</keyword>
<evidence type="ECO:0000256" key="2">
    <source>
        <dbReference type="ARBA" id="ARBA00003690"/>
    </source>
</evidence>
<dbReference type="InterPro" id="IPR050196">
    <property type="entry name" value="Cytochrome_P450_Monoox"/>
</dbReference>
<evidence type="ECO:0000256" key="13">
    <source>
        <dbReference type="ARBA" id="ARBA00023136"/>
    </source>
</evidence>
<dbReference type="GO" id="GO:0016705">
    <property type="term" value="F:oxidoreductase activity, acting on paired donors, with incorporation or reduction of molecular oxygen"/>
    <property type="evidence" value="ECO:0007669"/>
    <property type="project" value="InterPro"/>
</dbReference>
<proteinExistence type="inferred from homology"/>
<dbReference type="InterPro" id="IPR036396">
    <property type="entry name" value="Cyt_P450_sf"/>
</dbReference>
<dbReference type="PRINTS" id="PR00385">
    <property type="entry name" value="P450"/>
</dbReference>
<dbReference type="InterPro" id="IPR002401">
    <property type="entry name" value="Cyt_P450_E_grp-I"/>
</dbReference>
<keyword evidence="7 14" id="KW-0479">Metal-binding</keyword>
<dbReference type="PANTHER" id="PTHR24291:SF189">
    <property type="entry name" value="CYTOCHROME P450 4C3-RELATED"/>
    <property type="match status" value="1"/>
</dbReference>
<evidence type="ECO:0000256" key="5">
    <source>
        <dbReference type="ARBA" id="ARBA00010617"/>
    </source>
</evidence>
<comment type="caution">
    <text evidence="16">The sequence shown here is derived from an EMBL/GenBank/DDBJ whole genome shotgun (WGS) entry which is preliminary data.</text>
</comment>
<evidence type="ECO:0000256" key="3">
    <source>
        <dbReference type="ARBA" id="ARBA00004174"/>
    </source>
</evidence>
<dbReference type="Proteomes" id="UP000215335">
    <property type="component" value="Unassembled WGS sequence"/>
</dbReference>
<dbReference type="Pfam" id="PF00067">
    <property type="entry name" value="p450"/>
    <property type="match status" value="1"/>
</dbReference>
<dbReference type="OrthoDB" id="1470350at2759"/>
<dbReference type="EMBL" id="NNAY01000868">
    <property type="protein sequence ID" value="OXU26140.1"/>
    <property type="molecule type" value="Genomic_DNA"/>
</dbReference>
<keyword evidence="8" id="KW-0256">Endoplasmic reticulum</keyword>
<keyword evidence="10 15" id="KW-0560">Oxidoreductase</keyword>
<evidence type="ECO:0000256" key="11">
    <source>
        <dbReference type="ARBA" id="ARBA00023004"/>
    </source>
</evidence>
<organism evidence="16 17">
    <name type="scientific">Trichomalopsis sarcophagae</name>
    <dbReference type="NCBI Taxonomy" id="543379"/>
    <lineage>
        <taxon>Eukaryota</taxon>
        <taxon>Metazoa</taxon>
        <taxon>Ecdysozoa</taxon>
        <taxon>Arthropoda</taxon>
        <taxon>Hexapoda</taxon>
        <taxon>Insecta</taxon>
        <taxon>Pterygota</taxon>
        <taxon>Neoptera</taxon>
        <taxon>Endopterygota</taxon>
        <taxon>Hymenoptera</taxon>
        <taxon>Apocrita</taxon>
        <taxon>Proctotrupomorpha</taxon>
        <taxon>Chalcidoidea</taxon>
        <taxon>Pteromalidae</taxon>
        <taxon>Pteromalinae</taxon>
        <taxon>Trichomalopsis</taxon>
    </lineage>
</organism>
<dbReference type="PROSITE" id="PS00086">
    <property type="entry name" value="CYTOCHROME_P450"/>
    <property type="match status" value="1"/>
</dbReference>
<dbReference type="GO" id="GO:0005789">
    <property type="term" value="C:endoplasmic reticulum membrane"/>
    <property type="evidence" value="ECO:0007669"/>
    <property type="project" value="UniProtKB-SubCell"/>
</dbReference>
<keyword evidence="6 14" id="KW-0349">Heme</keyword>
<reference evidence="16 17" key="1">
    <citation type="journal article" date="2017" name="Curr. Biol.">
        <title>The Evolution of Venom by Co-option of Single-Copy Genes.</title>
        <authorList>
            <person name="Martinson E.O."/>
            <person name="Mrinalini"/>
            <person name="Kelkar Y.D."/>
            <person name="Chang C.H."/>
            <person name="Werren J.H."/>
        </authorList>
    </citation>
    <scope>NUCLEOTIDE SEQUENCE [LARGE SCALE GENOMIC DNA]</scope>
    <source>
        <strain evidence="16 17">Alberta</strain>
        <tissue evidence="16">Whole body</tissue>
    </source>
</reference>
<name>A0A232F6N7_9HYME</name>
<evidence type="ECO:0000256" key="10">
    <source>
        <dbReference type="ARBA" id="ARBA00023002"/>
    </source>
</evidence>
<keyword evidence="9" id="KW-0492">Microsome</keyword>
<evidence type="ECO:0000256" key="8">
    <source>
        <dbReference type="ARBA" id="ARBA00022824"/>
    </source>
</evidence>
<evidence type="ECO:0000256" key="12">
    <source>
        <dbReference type="ARBA" id="ARBA00023033"/>
    </source>
</evidence>
<accession>A0A232F6N7</accession>
<dbReference type="InterPro" id="IPR017972">
    <property type="entry name" value="Cyt_P450_CS"/>
</dbReference>
<dbReference type="AlphaFoldDB" id="A0A232F6N7"/>
<evidence type="ECO:0000256" key="7">
    <source>
        <dbReference type="ARBA" id="ARBA00022723"/>
    </source>
</evidence>
<evidence type="ECO:0008006" key="18">
    <source>
        <dbReference type="Google" id="ProtNLM"/>
    </source>
</evidence>
<dbReference type="InterPro" id="IPR001128">
    <property type="entry name" value="Cyt_P450"/>
</dbReference>
<dbReference type="PRINTS" id="PR00463">
    <property type="entry name" value="EP450I"/>
</dbReference>
<keyword evidence="11 14" id="KW-0408">Iron</keyword>
<evidence type="ECO:0000256" key="4">
    <source>
        <dbReference type="ARBA" id="ARBA00004406"/>
    </source>
</evidence>
<evidence type="ECO:0000256" key="1">
    <source>
        <dbReference type="ARBA" id="ARBA00001971"/>
    </source>
</evidence>
<evidence type="ECO:0000256" key="6">
    <source>
        <dbReference type="ARBA" id="ARBA00022617"/>
    </source>
</evidence>
<dbReference type="STRING" id="543379.A0A232F6N7"/>